<feature type="domain" description="RNA polymerase sigma-70 region 2" evidence="7">
    <location>
        <begin position="29"/>
        <end position="93"/>
    </location>
</feature>
<evidence type="ECO:0000256" key="5">
    <source>
        <dbReference type="ARBA" id="ARBA00023163"/>
    </source>
</evidence>
<evidence type="ECO:0000256" key="2">
    <source>
        <dbReference type="ARBA" id="ARBA00023015"/>
    </source>
</evidence>
<keyword evidence="2 6" id="KW-0805">Transcription regulation</keyword>
<protein>
    <recommendedName>
        <fullName evidence="6">RNA polymerase sigma factor</fullName>
    </recommendedName>
</protein>
<dbReference type="GO" id="GO:0006352">
    <property type="term" value="P:DNA-templated transcription initiation"/>
    <property type="evidence" value="ECO:0007669"/>
    <property type="project" value="InterPro"/>
</dbReference>
<dbReference type="PANTHER" id="PTHR43133:SF51">
    <property type="entry name" value="RNA POLYMERASE SIGMA FACTOR"/>
    <property type="match status" value="1"/>
</dbReference>
<dbReference type="PANTHER" id="PTHR43133">
    <property type="entry name" value="RNA POLYMERASE ECF-TYPE SIGMA FACTO"/>
    <property type="match status" value="1"/>
</dbReference>
<dbReference type="InterPro" id="IPR013324">
    <property type="entry name" value="RNA_pol_sigma_r3/r4-like"/>
</dbReference>
<dbReference type="InterPro" id="IPR036388">
    <property type="entry name" value="WH-like_DNA-bd_sf"/>
</dbReference>
<dbReference type="NCBIfam" id="TIGR02937">
    <property type="entry name" value="sigma70-ECF"/>
    <property type="match status" value="1"/>
</dbReference>
<comment type="similarity">
    <text evidence="1 6">Belongs to the sigma-70 factor family. ECF subfamily.</text>
</comment>
<dbReference type="AlphaFoldDB" id="A0A3N1NNQ8"/>
<evidence type="ECO:0000259" key="7">
    <source>
        <dbReference type="Pfam" id="PF04542"/>
    </source>
</evidence>
<dbReference type="PROSITE" id="PS01063">
    <property type="entry name" value="SIGMA70_ECF"/>
    <property type="match status" value="1"/>
</dbReference>
<feature type="domain" description="RNA polymerase sigma factor 70 region 4 type 2" evidence="8">
    <location>
        <begin position="128"/>
        <end position="180"/>
    </location>
</feature>
<dbReference type="Gene3D" id="1.10.1740.10">
    <property type="match status" value="1"/>
</dbReference>
<keyword evidence="3 6" id="KW-0731">Sigma factor</keyword>
<comment type="caution">
    <text evidence="9">The sequence shown here is derived from an EMBL/GenBank/DDBJ whole genome shotgun (WGS) entry which is preliminary data.</text>
</comment>
<dbReference type="Pfam" id="PF04542">
    <property type="entry name" value="Sigma70_r2"/>
    <property type="match status" value="1"/>
</dbReference>
<organism evidence="9 10">
    <name type="scientific">Marinimicrobium koreense</name>
    <dbReference type="NCBI Taxonomy" id="306545"/>
    <lineage>
        <taxon>Bacteria</taxon>
        <taxon>Pseudomonadati</taxon>
        <taxon>Pseudomonadota</taxon>
        <taxon>Gammaproteobacteria</taxon>
        <taxon>Cellvibrionales</taxon>
        <taxon>Cellvibrionaceae</taxon>
        <taxon>Marinimicrobium</taxon>
    </lineage>
</organism>
<proteinExistence type="inferred from homology"/>
<dbReference type="EMBL" id="RJUK01000004">
    <property type="protein sequence ID" value="ROQ17081.1"/>
    <property type="molecule type" value="Genomic_DNA"/>
</dbReference>
<evidence type="ECO:0000313" key="10">
    <source>
        <dbReference type="Proteomes" id="UP000273643"/>
    </source>
</evidence>
<dbReference type="CDD" id="cd06171">
    <property type="entry name" value="Sigma70_r4"/>
    <property type="match status" value="1"/>
</dbReference>
<evidence type="ECO:0000256" key="6">
    <source>
        <dbReference type="RuleBase" id="RU000716"/>
    </source>
</evidence>
<name>A0A3N1NNQ8_9GAMM</name>
<sequence>MIPNPEPLSDAGLIARVMTQQDQHAFRQLVLRYQSPVRRWARRLCNGDEAAADDLAQEVFIKVYRSLHSFRGEARFSTWLYRIAFNLAASQKRLARERWTKVDLEDATPELDSHQVQAGHAGSLDARRDLEAAMARLSQPQQWALRLSLEEELTQEEVAEVMGIPLGTVKTHLLRGKKALRTHLSSWQETAQ</sequence>
<dbReference type="Pfam" id="PF08281">
    <property type="entry name" value="Sigma70_r4_2"/>
    <property type="match status" value="1"/>
</dbReference>
<dbReference type="Proteomes" id="UP000273643">
    <property type="component" value="Unassembled WGS sequence"/>
</dbReference>
<dbReference type="InterPro" id="IPR013249">
    <property type="entry name" value="RNA_pol_sigma70_r4_t2"/>
</dbReference>
<gene>
    <name evidence="9" type="ORF">EDC38_3196</name>
</gene>
<evidence type="ECO:0000259" key="8">
    <source>
        <dbReference type="Pfam" id="PF08281"/>
    </source>
</evidence>
<evidence type="ECO:0000256" key="3">
    <source>
        <dbReference type="ARBA" id="ARBA00023082"/>
    </source>
</evidence>
<evidence type="ECO:0000256" key="1">
    <source>
        <dbReference type="ARBA" id="ARBA00010641"/>
    </source>
</evidence>
<dbReference type="InterPro" id="IPR013325">
    <property type="entry name" value="RNA_pol_sigma_r2"/>
</dbReference>
<dbReference type="Gene3D" id="1.10.10.10">
    <property type="entry name" value="Winged helix-like DNA-binding domain superfamily/Winged helix DNA-binding domain"/>
    <property type="match status" value="1"/>
</dbReference>
<dbReference type="GO" id="GO:0016987">
    <property type="term" value="F:sigma factor activity"/>
    <property type="evidence" value="ECO:0007669"/>
    <property type="project" value="UniProtKB-KW"/>
</dbReference>
<dbReference type="GO" id="GO:0003677">
    <property type="term" value="F:DNA binding"/>
    <property type="evidence" value="ECO:0007669"/>
    <property type="project" value="UniProtKB-KW"/>
</dbReference>
<dbReference type="RefSeq" id="WP_123639541.1">
    <property type="nucleotide sequence ID" value="NZ_JBHYFO010000028.1"/>
</dbReference>
<dbReference type="OrthoDB" id="9780326at2"/>
<dbReference type="InterPro" id="IPR007627">
    <property type="entry name" value="RNA_pol_sigma70_r2"/>
</dbReference>
<dbReference type="InterPro" id="IPR014284">
    <property type="entry name" value="RNA_pol_sigma-70_dom"/>
</dbReference>
<dbReference type="SUPFAM" id="SSF88946">
    <property type="entry name" value="Sigma2 domain of RNA polymerase sigma factors"/>
    <property type="match status" value="1"/>
</dbReference>
<keyword evidence="5 6" id="KW-0804">Transcription</keyword>
<evidence type="ECO:0000256" key="4">
    <source>
        <dbReference type="ARBA" id="ARBA00023125"/>
    </source>
</evidence>
<dbReference type="InterPro" id="IPR000838">
    <property type="entry name" value="RNA_pol_sigma70_ECF_CS"/>
</dbReference>
<accession>A0A3N1NNQ8</accession>
<reference evidence="9 10" key="1">
    <citation type="submission" date="2018-11" db="EMBL/GenBank/DDBJ databases">
        <title>Genomic Encyclopedia of Type Strains, Phase IV (KMG-IV): sequencing the most valuable type-strain genomes for metagenomic binning, comparative biology and taxonomic classification.</title>
        <authorList>
            <person name="Goeker M."/>
        </authorList>
    </citation>
    <scope>NUCLEOTIDE SEQUENCE [LARGE SCALE GENOMIC DNA]</scope>
    <source>
        <strain evidence="9 10">DSM 16974</strain>
    </source>
</reference>
<evidence type="ECO:0000313" key="9">
    <source>
        <dbReference type="EMBL" id="ROQ17081.1"/>
    </source>
</evidence>
<keyword evidence="10" id="KW-1185">Reference proteome</keyword>
<dbReference type="SUPFAM" id="SSF88659">
    <property type="entry name" value="Sigma3 and sigma4 domains of RNA polymerase sigma factors"/>
    <property type="match status" value="1"/>
</dbReference>
<dbReference type="InterPro" id="IPR039425">
    <property type="entry name" value="RNA_pol_sigma-70-like"/>
</dbReference>
<keyword evidence="4 6" id="KW-0238">DNA-binding</keyword>